<dbReference type="EMBL" id="SMGG01000003">
    <property type="protein sequence ID" value="TCK62273.1"/>
    <property type="molecule type" value="Genomic_DNA"/>
</dbReference>
<evidence type="ECO:0008006" key="4">
    <source>
        <dbReference type="Google" id="ProtNLM"/>
    </source>
</evidence>
<evidence type="ECO:0000313" key="2">
    <source>
        <dbReference type="EMBL" id="TCK62273.1"/>
    </source>
</evidence>
<dbReference type="RefSeq" id="WP_207891236.1">
    <property type="nucleotide sequence ID" value="NZ_SMGG01000003.1"/>
</dbReference>
<gene>
    <name evidence="2" type="ORF">C8D98_0795</name>
</gene>
<accession>A0A4R1KE50</accession>
<keyword evidence="3" id="KW-1185">Reference proteome</keyword>
<dbReference type="AlphaFoldDB" id="A0A4R1KE50"/>
<reference evidence="2 3" key="1">
    <citation type="submission" date="2019-03" db="EMBL/GenBank/DDBJ databases">
        <title>Genomic Encyclopedia of Type Strains, Phase IV (KMG-IV): sequencing the most valuable type-strain genomes for metagenomic binning, comparative biology and taxonomic classification.</title>
        <authorList>
            <person name="Goeker M."/>
        </authorList>
    </citation>
    <scope>NUCLEOTIDE SEQUENCE [LARGE SCALE GENOMIC DNA]</scope>
    <source>
        <strain evidence="2 3">DSM 24984</strain>
    </source>
</reference>
<keyword evidence="1" id="KW-0732">Signal</keyword>
<feature type="signal peptide" evidence="1">
    <location>
        <begin position="1"/>
        <end position="20"/>
    </location>
</feature>
<dbReference type="PROSITE" id="PS51257">
    <property type="entry name" value="PROKAR_LIPOPROTEIN"/>
    <property type="match status" value="1"/>
</dbReference>
<dbReference type="Proteomes" id="UP000294614">
    <property type="component" value="Unassembled WGS sequence"/>
</dbReference>
<name>A0A4R1KE50_9BACT</name>
<proteinExistence type="predicted"/>
<sequence>MKRPGVMVMIGAAVMAFAVACGGGGSSSAENETASKYPLLTKAMQNRAAYIPSQCYTITEGEAGQKFNPCYSCHKNSAEPNYNNDDDLQEAYTFAEYANTNRWTNLFKDRTAAVAAQSDSDILAYIRQDNYKSTDGRIILAEKLKSVPAEWDFDGDKKWDGYTPDCNFSFDSEGFDRTSSNGYTGWRAYGYAPFLGTFWPTNGSTDDVLIRLAEIFRQDENGNFSAAVYKINLAIVESLIKKKDIAIDAVNETLYGVDLDKNGSLGTAAIIKYDWLPSAGKYMSYVGRAKAELAAGRVHLAGGLFPEGTEFLHSVRYIDVNGGEISMSARMKELRYAKKMGWYTYSDLENAAYAELKEEYDFPTRLSVYYGDIESGLSNTTGWIYQGFIEDAAGDLRPQTYEETVFCMGCHTRLGATSDSLFTYGRKYEDASKKGWYHWTQKSIKGTPEHQAAYDGKGVQYEYEMYLKQNLAGDEFRENEELKAKFFNADGSLKTDAVNAMRSDISVLLFPSSSRALMLNKAYRVIVKEQSYIYGRDANVKAVTNVHKTVSPQDKPTGITDFILSTASSLIF</sequence>
<organism evidence="2 3">
    <name type="scientific">Seleniivibrio woodruffii</name>
    <dbReference type="NCBI Taxonomy" id="1078050"/>
    <lineage>
        <taxon>Bacteria</taxon>
        <taxon>Pseudomonadati</taxon>
        <taxon>Deferribacterota</taxon>
        <taxon>Deferribacteres</taxon>
        <taxon>Deferribacterales</taxon>
        <taxon>Geovibrionaceae</taxon>
        <taxon>Seleniivibrio</taxon>
    </lineage>
</organism>
<comment type="caution">
    <text evidence="2">The sequence shown here is derived from an EMBL/GenBank/DDBJ whole genome shotgun (WGS) entry which is preliminary data.</text>
</comment>
<feature type="chain" id="PRO_5020193810" description="Lipoprotein" evidence="1">
    <location>
        <begin position="21"/>
        <end position="572"/>
    </location>
</feature>
<protein>
    <recommendedName>
        <fullName evidence="4">Lipoprotein</fullName>
    </recommendedName>
</protein>
<evidence type="ECO:0000256" key="1">
    <source>
        <dbReference type="SAM" id="SignalP"/>
    </source>
</evidence>
<evidence type="ECO:0000313" key="3">
    <source>
        <dbReference type="Proteomes" id="UP000294614"/>
    </source>
</evidence>